<evidence type="ECO:0000313" key="2">
    <source>
        <dbReference type="EMBL" id="CCF58137.1"/>
    </source>
</evidence>
<dbReference type="InParanoid" id="H2AUT7"/>
<dbReference type="PANTHER" id="PTHR28307:SF2">
    <property type="entry name" value="PROTEIN PAL1"/>
    <property type="match status" value="1"/>
</dbReference>
<dbReference type="Pfam" id="PF08316">
    <property type="entry name" value="Pal1"/>
    <property type="match status" value="1"/>
</dbReference>
<dbReference type="AlphaFoldDB" id="H2AUT7"/>
<keyword evidence="3" id="KW-1185">Reference proteome</keyword>
<organism evidence="2 3">
    <name type="scientific">Kazachstania africana (strain ATCC 22294 / BCRC 22015 / CBS 2517 / CECT 1963 / NBRC 1671 / NRRL Y-8276)</name>
    <name type="common">Yeast</name>
    <name type="synonym">Kluyveromyces africanus</name>
    <dbReference type="NCBI Taxonomy" id="1071382"/>
    <lineage>
        <taxon>Eukaryota</taxon>
        <taxon>Fungi</taxon>
        <taxon>Dikarya</taxon>
        <taxon>Ascomycota</taxon>
        <taxon>Saccharomycotina</taxon>
        <taxon>Saccharomycetes</taxon>
        <taxon>Saccharomycetales</taxon>
        <taxon>Saccharomycetaceae</taxon>
        <taxon>Kazachstania</taxon>
    </lineage>
</organism>
<accession>H2AUT7</accession>
<dbReference type="InterPro" id="IPR013226">
    <property type="entry name" value="Pal1"/>
</dbReference>
<evidence type="ECO:0000256" key="1">
    <source>
        <dbReference type="SAM" id="MobiDB-lite"/>
    </source>
</evidence>
<dbReference type="OrthoDB" id="5352132at2759"/>
<feature type="compositionally biased region" description="Basic and acidic residues" evidence="1">
    <location>
        <begin position="46"/>
        <end position="55"/>
    </location>
</feature>
<name>H2AUT7_KAZAF</name>
<dbReference type="GO" id="GO:0034399">
    <property type="term" value="C:nuclear periphery"/>
    <property type="evidence" value="ECO:0007669"/>
    <property type="project" value="EnsemblFungi"/>
</dbReference>
<dbReference type="GO" id="GO:0030479">
    <property type="term" value="C:actin cortical patch"/>
    <property type="evidence" value="ECO:0007669"/>
    <property type="project" value="EnsemblFungi"/>
</dbReference>
<dbReference type="HOGENOM" id="CLU_1030820_0_0_1"/>
<dbReference type="EMBL" id="HE650824">
    <property type="protein sequence ID" value="CCF58137.1"/>
    <property type="molecule type" value="Genomic_DNA"/>
</dbReference>
<dbReference type="PANTHER" id="PTHR28307">
    <property type="entry name" value="PROTEIN PAL1"/>
    <property type="match status" value="1"/>
</dbReference>
<dbReference type="KEGG" id="kaf:KAFR_0D04900"/>
<feature type="compositionally biased region" description="Basic and acidic residues" evidence="1">
    <location>
        <begin position="18"/>
        <end position="35"/>
    </location>
</feature>
<reference evidence="2 3" key="1">
    <citation type="journal article" date="2011" name="Proc. Natl. Acad. Sci. U.S.A.">
        <title>Evolutionary erosion of yeast sex chromosomes by mating-type switching accidents.</title>
        <authorList>
            <person name="Gordon J.L."/>
            <person name="Armisen D."/>
            <person name="Proux-Wera E."/>
            <person name="Oheigeartaigh S.S."/>
            <person name="Byrne K.P."/>
            <person name="Wolfe K.H."/>
        </authorList>
    </citation>
    <scope>NUCLEOTIDE SEQUENCE [LARGE SCALE GENOMIC DNA]</scope>
    <source>
        <strain evidence="3">ATCC 22294 / BCRC 22015 / CBS 2517 / CECT 1963 / NBRC 1671 / NRRL Y-8276</strain>
    </source>
</reference>
<evidence type="ECO:0008006" key="4">
    <source>
        <dbReference type="Google" id="ProtNLM"/>
    </source>
</evidence>
<feature type="compositionally biased region" description="Basic residues" evidence="1">
    <location>
        <begin position="80"/>
        <end position="97"/>
    </location>
</feature>
<dbReference type="GeneID" id="13882571"/>
<proteinExistence type="predicted"/>
<dbReference type="RefSeq" id="XP_003957272.1">
    <property type="nucleotide sequence ID" value="XM_003957223.1"/>
</dbReference>
<protein>
    <recommendedName>
        <fullName evidence="4">Pal1 cell morphology protein</fullName>
    </recommendedName>
</protein>
<dbReference type="Proteomes" id="UP000005220">
    <property type="component" value="Chromosome 4"/>
</dbReference>
<feature type="compositionally biased region" description="Polar residues" evidence="1">
    <location>
        <begin position="1"/>
        <end position="17"/>
    </location>
</feature>
<feature type="region of interest" description="Disordered" evidence="1">
    <location>
        <begin position="1"/>
        <end position="101"/>
    </location>
</feature>
<gene>
    <name evidence="2" type="primary">KAFR0D04900</name>
    <name evidence="2" type="ORF">KAFR_0D04900</name>
</gene>
<sequence length="295" mass="33386">MNSEFSSTNPFRTSPEQPSDHRASRSNNDGHRARDNNNNPFLDDTELPKYKETQNTKKYSTSNEKQMRPPSYDESTSNSRRQHRHKHHSHKHHHTKTKNGVGVDTIDKLDLTGVFGGSFHHDGPFDAVTPRRNAKDDKRAPVKAFPIDSANNTVGGVTMKKSALDEVFGYEKENEDTYYIKPGKNIGSSRFDPKAKVELVHGPTTAGLGSTTFLDGAPASENAIREENMKNQLNRKKSFKLSRKSFDNNQNYTYFSDPNANNTGKDDEFLELKKKPSRGNTFIRRVKSLKVGRRS</sequence>
<dbReference type="eggNOG" id="ENOG502QPHY">
    <property type="taxonomic scope" value="Eukaryota"/>
</dbReference>
<evidence type="ECO:0000313" key="3">
    <source>
        <dbReference type="Proteomes" id="UP000005220"/>
    </source>
</evidence>